<sequence length="223" mass="26929">MKKTNLKTNVTITTQKRQNKENTIKSPRKAISPKNFRQKLTCPDLWDNIEKQQITSETLFQQIFPNPNRKKLTYFQFDQIKFLSVEKNEIFELLQQDDWIEYNRAGKILGENYGFEQSQLKQWFDENQVNQTIKKADLLKKYKEKSNQINKLFEEVDFNNTQNYHIGIYISIKIFMYLNKQFHYDLQIQFNDILIHLIQQILLNHNIMIIFIIIMNLLCLQIQ</sequence>
<dbReference type="AlphaFoldDB" id="A0A8S1KHK7"/>
<name>A0A8S1KHK7_PARPR</name>
<keyword evidence="1" id="KW-0472">Membrane</keyword>
<gene>
    <name evidence="2" type="ORF">PPRIM_AZ9-3.1.T0140440</name>
</gene>
<organism evidence="2 3">
    <name type="scientific">Paramecium primaurelia</name>
    <dbReference type="NCBI Taxonomy" id="5886"/>
    <lineage>
        <taxon>Eukaryota</taxon>
        <taxon>Sar</taxon>
        <taxon>Alveolata</taxon>
        <taxon>Ciliophora</taxon>
        <taxon>Intramacronucleata</taxon>
        <taxon>Oligohymenophorea</taxon>
        <taxon>Peniculida</taxon>
        <taxon>Parameciidae</taxon>
        <taxon>Paramecium</taxon>
    </lineage>
</organism>
<evidence type="ECO:0000313" key="2">
    <source>
        <dbReference type="EMBL" id="CAD8050334.1"/>
    </source>
</evidence>
<keyword evidence="3" id="KW-1185">Reference proteome</keyword>
<reference evidence="2" key="1">
    <citation type="submission" date="2021-01" db="EMBL/GenBank/DDBJ databases">
        <authorList>
            <consortium name="Genoscope - CEA"/>
            <person name="William W."/>
        </authorList>
    </citation>
    <scope>NUCLEOTIDE SEQUENCE</scope>
</reference>
<accession>A0A8S1KHK7</accession>
<proteinExistence type="predicted"/>
<comment type="caution">
    <text evidence="2">The sequence shown here is derived from an EMBL/GenBank/DDBJ whole genome shotgun (WGS) entry which is preliminary data.</text>
</comment>
<keyword evidence="1" id="KW-0812">Transmembrane</keyword>
<feature type="transmembrane region" description="Helical" evidence="1">
    <location>
        <begin position="201"/>
        <end position="220"/>
    </location>
</feature>
<keyword evidence="1" id="KW-1133">Transmembrane helix</keyword>
<protein>
    <submittedName>
        <fullName evidence="2">Uncharacterized protein</fullName>
    </submittedName>
</protein>
<dbReference type="EMBL" id="CAJJDM010000011">
    <property type="protein sequence ID" value="CAD8050334.1"/>
    <property type="molecule type" value="Genomic_DNA"/>
</dbReference>
<dbReference type="OMA" id="DIYIHKD"/>
<evidence type="ECO:0000313" key="3">
    <source>
        <dbReference type="Proteomes" id="UP000688137"/>
    </source>
</evidence>
<evidence type="ECO:0000256" key="1">
    <source>
        <dbReference type="SAM" id="Phobius"/>
    </source>
</evidence>
<dbReference type="Proteomes" id="UP000688137">
    <property type="component" value="Unassembled WGS sequence"/>
</dbReference>